<evidence type="ECO:0000256" key="6">
    <source>
        <dbReference type="ARBA" id="ARBA00022729"/>
    </source>
</evidence>
<evidence type="ECO:0000259" key="21">
    <source>
        <dbReference type="PROSITE" id="PS50927"/>
    </source>
</evidence>
<evidence type="ECO:0000256" key="3">
    <source>
        <dbReference type="ARBA" id="ARBA00022527"/>
    </source>
</evidence>
<dbReference type="PROSITE" id="PS00108">
    <property type="entry name" value="PROTEIN_KINASE_ST"/>
    <property type="match status" value="1"/>
</dbReference>
<dbReference type="InterPro" id="IPR011009">
    <property type="entry name" value="Kinase-like_dom_sf"/>
</dbReference>
<comment type="catalytic activity">
    <reaction evidence="17 18">
        <text>L-seryl-[protein] + ATP = O-phospho-L-seryl-[protein] + ADP + H(+)</text>
        <dbReference type="Rhea" id="RHEA:17989"/>
        <dbReference type="Rhea" id="RHEA-COMP:9863"/>
        <dbReference type="Rhea" id="RHEA-COMP:11604"/>
        <dbReference type="ChEBI" id="CHEBI:15378"/>
        <dbReference type="ChEBI" id="CHEBI:29999"/>
        <dbReference type="ChEBI" id="CHEBI:30616"/>
        <dbReference type="ChEBI" id="CHEBI:83421"/>
        <dbReference type="ChEBI" id="CHEBI:456216"/>
        <dbReference type="EC" id="2.7.11.1"/>
    </reaction>
</comment>
<feature type="domain" description="Apple" evidence="22">
    <location>
        <begin position="277"/>
        <end position="361"/>
    </location>
</feature>
<feature type="domain" description="Bulb-type lectin" evidence="21">
    <location>
        <begin position="1"/>
        <end position="86"/>
    </location>
</feature>
<dbReference type="InterPro" id="IPR001245">
    <property type="entry name" value="Ser-Thr/Tyr_kinase_cat_dom"/>
</dbReference>
<evidence type="ECO:0000256" key="7">
    <source>
        <dbReference type="ARBA" id="ARBA00022734"/>
    </source>
</evidence>
<evidence type="ECO:0000256" key="15">
    <source>
        <dbReference type="ARBA" id="ARBA00023180"/>
    </source>
</evidence>
<evidence type="ECO:0000256" key="19">
    <source>
        <dbReference type="SAM" id="Phobius"/>
    </source>
</evidence>
<dbReference type="PROSITE" id="PS50927">
    <property type="entry name" value="BULB_LECTIN"/>
    <property type="match status" value="1"/>
</dbReference>
<evidence type="ECO:0000256" key="14">
    <source>
        <dbReference type="ARBA" id="ARBA00023170"/>
    </source>
</evidence>
<evidence type="ECO:0000256" key="1">
    <source>
        <dbReference type="ARBA" id="ARBA00004251"/>
    </source>
</evidence>
<keyword evidence="9 18" id="KW-0418">Kinase</keyword>
<dbReference type="CDD" id="cd14066">
    <property type="entry name" value="STKc_IRAK"/>
    <property type="match status" value="1"/>
</dbReference>
<evidence type="ECO:0000256" key="4">
    <source>
        <dbReference type="ARBA" id="ARBA00022679"/>
    </source>
</evidence>
<evidence type="ECO:0000256" key="2">
    <source>
        <dbReference type="ARBA" id="ARBA00022475"/>
    </source>
</evidence>
<dbReference type="GO" id="GO:0005524">
    <property type="term" value="F:ATP binding"/>
    <property type="evidence" value="ECO:0007669"/>
    <property type="project" value="UniProtKB-KW"/>
</dbReference>
<feature type="domain" description="Protein kinase" evidence="20">
    <location>
        <begin position="462"/>
        <end position="748"/>
    </location>
</feature>
<dbReference type="Pfam" id="PF00954">
    <property type="entry name" value="S_locus_glycop"/>
    <property type="match status" value="1"/>
</dbReference>
<keyword evidence="13" id="KW-1015">Disulfide bond</keyword>
<dbReference type="SMART" id="SM00220">
    <property type="entry name" value="S_TKc"/>
    <property type="match status" value="1"/>
</dbReference>
<dbReference type="CDD" id="cd00028">
    <property type="entry name" value="B_lectin"/>
    <property type="match status" value="1"/>
</dbReference>
<dbReference type="SMART" id="SM00473">
    <property type="entry name" value="PAN_AP"/>
    <property type="match status" value="1"/>
</dbReference>
<dbReference type="InterPro" id="IPR000719">
    <property type="entry name" value="Prot_kinase_dom"/>
</dbReference>
<dbReference type="FunFam" id="1.10.510.10:FF:000060">
    <property type="entry name" value="G-type lectin S-receptor-like serine/threonine-protein kinase"/>
    <property type="match status" value="1"/>
</dbReference>
<comment type="similarity">
    <text evidence="18">Belongs to the protein kinase superfamily. Ser/Thr protein kinase family.</text>
</comment>
<keyword evidence="8 18" id="KW-0547">Nucleotide-binding</keyword>
<dbReference type="PROSITE" id="PS50011">
    <property type="entry name" value="PROTEIN_KINASE_DOM"/>
    <property type="match status" value="1"/>
</dbReference>
<dbReference type="PANTHER" id="PTHR27002:SF798">
    <property type="entry name" value="S-LOCUS LECTIN KINASE FAMILY PROTEIN"/>
    <property type="match status" value="1"/>
</dbReference>
<keyword evidence="14" id="KW-0675">Receptor</keyword>
<comment type="caution">
    <text evidence="23">The sequence shown here is derived from an EMBL/GenBank/DDBJ whole genome shotgun (WGS) entry which is preliminary data.</text>
</comment>
<evidence type="ECO:0000256" key="18">
    <source>
        <dbReference type="PIRNR" id="PIRNR000641"/>
    </source>
</evidence>
<dbReference type="Pfam" id="PF01453">
    <property type="entry name" value="B_lectin"/>
    <property type="match status" value="1"/>
</dbReference>
<organism evidence="23 24">
    <name type="scientific">Crotalaria pallida</name>
    <name type="common">Smooth rattlebox</name>
    <name type="synonym">Crotalaria striata</name>
    <dbReference type="NCBI Taxonomy" id="3830"/>
    <lineage>
        <taxon>Eukaryota</taxon>
        <taxon>Viridiplantae</taxon>
        <taxon>Streptophyta</taxon>
        <taxon>Embryophyta</taxon>
        <taxon>Tracheophyta</taxon>
        <taxon>Spermatophyta</taxon>
        <taxon>Magnoliopsida</taxon>
        <taxon>eudicotyledons</taxon>
        <taxon>Gunneridae</taxon>
        <taxon>Pentapetalae</taxon>
        <taxon>rosids</taxon>
        <taxon>fabids</taxon>
        <taxon>Fabales</taxon>
        <taxon>Fabaceae</taxon>
        <taxon>Papilionoideae</taxon>
        <taxon>50 kb inversion clade</taxon>
        <taxon>genistoids sensu lato</taxon>
        <taxon>core genistoids</taxon>
        <taxon>Crotalarieae</taxon>
        <taxon>Crotalaria</taxon>
    </lineage>
</organism>
<dbReference type="Pfam" id="PF07714">
    <property type="entry name" value="PK_Tyr_Ser-Thr"/>
    <property type="match status" value="1"/>
</dbReference>
<dbReference type="InterPro" id="IPR008271">
    <property type="entry name" value="Ser/Thr_kinase_AS"/>
</dbReference>
<sequence>MWFKKVSARTYVWVANRDKPVSDKNTAKLTIFAGNLVLLDESQTQVWSTNLTSTSQNSAYVVAVLLDNGNLILRDNHDASESDPLWQSFDHPTDTWLPGGKLKLDNKTKQPQYLTSWKNKEDPATGLFSLVLDPKGTNELHILRNRSEEYWTSGPWDEHNFQMLFSSNFFFMSNENESYFTYSLYGNNTSTMSWFLMDISGQMKQLTLLENAQQWSLFKSMPSDQCDVYDFCGAFGSCTGNSMPSCNCLTGFKPMSASEWNLGDYSGGCVRKTRLQCESSNPSDGEKDGFLAMPNMLLPKLAQFLGAGNSEDCESICLKNCSCTAFAVTSSGCLVWNGDLLNVPQLSSPDSRKGTLYLKLAASDIPDTNSIINEPASKSKGSSVSVSSIIGISFSIVAILACIFAYLRKRKIAQMRSERENVRRNARRLFDRDLEVLEEKDNEGIEVPYFDFESILKATDNFSDARKLGQGGYGPVYKGELEDGQLIAVKRLSSVSSQGLREFKNEVILIAKLQHRNLVRLRGYCIKVNEKILLYEYMPNKSLDSFLFDRTRCALLDWQKRFDIILGVARGLLYLHQDSRLRVIHRDLKTSNILLDEEMQPKISDFGLARIVGGKETEANTERVAGTYGYMSPEYALDGHFSTKSDIFSFGVVLLEIISGKKNTGFYHSEQEASLLGYAWGLWTENKLLDLMALSLHETCDVNQFTRCAHIGLLCVQDDPSDRPSMSNVVTMLDSETATLPTPKQPTFFARSRGLLISASSSKPATSLQVDSSYLEGR</sequence>
<dbReference type="InterPro" id="IPR003609">
    <property type="entry name" value="Pan_app"/>
</dbReference>
<dbReference type="InterPro" id="IPR024171">
    <property type="entry name" value="SRK-like_kinase"/>
</dbReference>
<keyword evidence="2" id="KW-1003">Cell membrane</keyword>
<dbReference type="SUPFAM" id="SSF56112">
    <property type="entry name" value="Protein kinase-like (PK-like)"/>
    <property type="match status" value="1"/>
</dbReference>
<evidence type="ECO:0000313" key="24">
    <source>
        <dbReference type="Proteomes" id="UP001372338"/>
    </source>
</evidence>
<keyword evidence="24" id="KW-1185">Reference proteome</keyword>
<dbReference type="SMART" id="SM00108">
    <property type="entry name" value="B_lectin"/>
    <property type="match status" value="1"/>
</dbReference>
<dbReference type="GO" id="GO:0004674">
    <property type="term" value="F:protein serine/threonine kinase activity"/>
    <property type="evidence" value="ECO:0007669"/>
    <property type="project" value="UniProtKB-KW"/>
</dbReference>
<dbReference type="SUPFAM" id="SSF51110">
    <property type="entry name" value="alpha-D-mannose-specific plant lectins"/>
    <property type="match status" value="1"/>
</dbReference>
<dbReference type="EC" id="2.7.11.1" evidence="18"/>
<feature type="transmembrane region" description="Helical" evidence="19">
    <location>
        <begin position="386"/>
        <end position="407"/>
    </location>
</feature>
<dbReference type="InterPro" id="IPR036426">
    <property type="entry name" value="Bulb-type_lectin_dom_sf"/>
</dbReference>
<dbReference type="PANTHER" id="PTHR27002">
    <property type="entry name" value="RECEPTOR-LIKE SERINE/THREONINE-PROTEIN KINASE SD1-8"/>
    <property type="match status" value="1"/>
</dbReference>
<comment type="catalytic activity">
    <reaction evidence="16 18">
        <text>L-threonyl-[protein] + ATP = O-phospho-L-threonyl-[protein] + ADP + H(+)</text>
        <dbReference type="Rhea" id="RHEA:46608"/>
        <dbReference type="Rhea" id="RHEA-COMP:11060"/>
        <dbReference type="Rhea" id="RHEA-COMP:11605"/>
        <dbReference type="ChEBI" id="CHEBI:15378"/>
        <dbReference type="ChEBI" id="CHEBI:30013"/>
        <dbReference type="ChEBI" id="CHEBI:30616"/>
        <dbReference type="ChEBI" id="CHEBI:61977"/>
        <dbReference type="ChEBI" id="CHEBI:456216"/>
        <dbReference type="EC" id="2.7.11.1"/>
    </reaction>
</comment>
<dbReference type="FunFam" id="3.30.200.20:FF:000330">
    <property type="entry name" value="G-type lectin S-receptor-like serine/threonine-protein kinase At4g03230"/>
    <property type="match status" value="1"/>
</dbReference>
<evidence type="ECO:0000256" key="12">
    <source>
        <dbReference type="ARBA" id="ARBA00023136"/>
    </source>
</evidence>
<comment type="subcellular location">
    <subcellularLocation>
        <location evidence="1">Cell membrane</location>
        <topology evidence="1">Single-pass type I membrane protein</topology>
    </subcellularLocation>
</comment>
<keyword evidence="12 19" id="KW-0472">Membrane</keyword>
<dbReference type="GO" id="GO:0048544">
    <property type="term" value="P:recognition of pollen"/>
    <property type="evidence" value="ECO:0007669"/>
    <property type="project" value="InterPro"/>
</dbReference>
<dbReference type="GO" id="GO:0005886">
    <property type="term" value="C:plasma membrane"/>
    <property type="evidence" value="ECO:0007669"/>
    <property type="project" value="UniProtKB-SubCell"/>
</dbReference>
<protein>
    <recommendedName>
        <fullName evidence="18">Receptor-like serine/threonine-protein kinase</fullName>
        <ecNumber evidence="18">2.7.11.1</ecNumber>
    </recommendedName>
</protein>
<evidence type="ECO:0000256" key="16">
    <source>
        <dbReference type="ARBA" id="ARBA00047899"/>
    </source>
</evidence>
<evidence type="ECO:0000259" key="22">
    <source>
        <dbReference type="PROSITE" id="PS50948"/>
    </source>
</evidence>
<dbReference type="PIRSF" id="PIRSF000641">
    <property type="entry name" value="SRK"/>
    <property type="match status" value="1"/>
</dbReference>
<dbReference type="InterPro" id="IPR001480">
    <property type="entry name" value="Bulb-type_lectin_dom"/>
</dbReference>
<evidence type="ECO:0000259" key="20">
    <source>
        <dbReference type="PROSITE" id="PS50011"/>
    </source>
</evidence>
<dbReference type="Proteomes" id="UP001372338">
    <property type="component" value="Unassembled WGS sequence"/>
</dbReference>
<dbReference type="PROSITE" id="PS50948">
    <property type="entry name" value="PAN"/>
    <property type="match status" value="1"/>
</dbReference>
<gene>
    <name evidence="23" type="ORF">RIF29_05762</name>
</gene>
<evidence type="ECO:0000256" key="5">
    <source>
        <dbReference type="ARBA" id="ARBA00022692"/>
    </source>
</evidence>
<dbReference type="InterPro" id="IPR000858">
    <property type="entry name" value="S_locus_glycoprot_dom"/>
</dbReference>
<keyword evidence="6" id="KW-0732">Signal</keyword>
<dbReference type="AlphaFoldDB" id="A0AAN9J3W1"/>
<evidence type="ECO:0000256" key="13">
    <source>
        <dbReference type="ARBA" id="ARBA00023157"/>
    </source>
</evidence>
<keyword evidence="5 19" id="KW-0812">Transmembrane</keyword>
<dbReference type="GO" id="GO:0030246">
    <property type="term" value="F:carbohydrate binding"/>
    <property type="evidence" value="ECO:0007669"/>
    <property type="project" value="UniProtKB-KW"/>
</dbReference>
<keyword evidence="15" id="KW-0325">Glycoprotein</keyword>
<evidence type="ECO:0000256" key="8">
    <source>
        <dbReference type="ARBA" id="ARBA00022741"/>
    </source>
</evidence>
<evidence type="ECO:0000313" key="23">
    <source>
        <dbReference type="EMBL" id="KAK7290953.1"/>
    </source>
</evidence>
<reference evidence="23 24" key="1">
    <citation type="submission" date="2024-01" db="EMBL/GenBank/DDBJ databases">
        <title>The genomes of 5 underutilized Papilionoideae crops provide insights into root nodulation and disease resistanc.</title>
        <authorList>
            <person name="Yuan L."/>
        </authorList>
    </citation>
    <scope>NUCLEOTIDE SEQUENCE [LARGE SCALE GENOMIC DNA]</scope>
    <source>
        <strain evidence="23">ZHUSHIDOU_FW_LH</strain>
        <tissue evidence="23">Leaf</tissue>
    </source>
</reference>
<accession>A0AAN9J3W1</accession>
<evidence type="ECO:0000256" key="9">
    <source>
        <dbReference type="ARBA" id="ARBA00022777"/>
    </source>
</evidence>
<dbReference type="Gene3D" id="3.30.200.20">
    <property type="entry name" value="Phosphorylase Kinase, domain 1"/>
    <property type="match status" value="1"/>
</dbReference>
<name>A0AAN9J3W1_CROPI</name>
<dbReference type="EMBL" id="JAYWIO010000001">
    <property type="protein sequence ID" value="KAK7290953.1"/>
    <property type="molecule type" value="Genomic_DNA"/>
</dbReference>
<dbReference type="Pfam" id="PF08276">
    <property type="entry name" value="PAN_2"/>
    <property type="match status" value="1"/>
</dbReference>
<proteinExistence type="inferred from homology"/>
<keyword evidence="11 19" id="KW-1133">Transmembrane helix</keyword>
<dbReference type="Gene3D" id="2.90.10.30">
    <property type="match status" value="1"/>
</dbReference>
<dbReference type="CDD" id="cd01098">
    <property type="entry name" value="PAN_AP_plant"/>
    <property type="match status" value="1"/>
</dbReference>
<evidence type="ECO:0000256" key="10">
    <source>
        <dbReference type="ARBA" id="ARBA00022840"/>
    </source>
</evidence>
<keyword evidence="3 18" id="KW-0723">Serine/threonine-protein kinase</keyword>
<evidence type="ECO:0000256" key="11">
    <source>
        <dbReference type="ARBA" id="ARBA00022989"/>
    </source>
</evidence>
<keyword evidence="10 18" id="KW-0067">ATP-binding</keyword>
<keyword evidence="4 18" id="KW-0808">Transferase</keyword>
<dbReference type="Gene3D" id="1.10.510.10">
    <property type="entry name" value="Transferase(Phosphotransferase) domain 1"/>
    <property type="match status" value="1"/>
</dbReference>
<keyword evidence="7" id="KW-0430">Lectin</keyword>
<evidence type="ECO:0000256" key="17">
    <source>
        <dbReference type="ARBA" id="ARBA00048679"/>
    </source>
</evidence>